<sequence>MSRAEEFHKLTKPEQDLFKKFYSLESLLTLKAAISQNDLKFQAKAQQLNTYDILALAGIEYQTKGMRVLLKKYSNNRAHLLAEYIKTSNLYTILGCVEHKISGQGLSKKSEPGIKVQFSTNKANLQMSLKDNPLVMNIGLTAVVNEFIGGLDWKFALHSQKYTEYQAAIAWVKNEYRLVAKHIGKEMFLGTFELSYYLKINPLTTLASFVRTTWESKITEIQLGAQHMYNDHTMLKGKVDSNGKCAFLVKRELNPNTSFVFSAEIDTKDATSSKVNHSLGLSLIWNFPENKKIISND</sequence>
<protein>
    <submittedName>
        <fullName evidence="1">Uncharacterized protein</fullName>
    </submittedName>
</protein>
<dbReference type="SMR" id="A0A1R2D177"/>
<reference evidence="1 2" key="1">
    <citation type="submission" date="2016-11" db="EMBL/GenBank/DDBJ databases">
        <title>The macronuclear genome of Stentor coeruleus: a giant cell with tiny introns.</title>
        <authorList>
            <person name="Slabodnick M."/>
            <person name="Ruby J.G."/>
            <person name="Reiff S.B."/>
            <person name="Swart E.C."/>
            <person name="Gosai S."/>
            <person name="Prabakaran S."/>
            <person name="Witkowska E."/>
            <person name="Larue G.E."/>
            <person name="Fisher S."/>
            <person name="Freeman R.M."/>
            <person name="Gunawardena J."/>
            <person name="Chu W."/>
            <person name="Stover N.A."/>
            <person name="Gregory B.D."/>
            <person name="Nowacki M."/>
            <person name="Derisi J."/>
            <person name="Roy S.W."/>
            <person name="Marshall W.F."/>
            <person name="Sood P."/>
        </authorList>
    </citation>
    <scope>NUCLEOTIDE SEQUENCE [LARGE SCALE GENOMIC DNA]</scope>
    <source>
        <strain evidence="1">WM001</strain>
    </source>
</reference>
<proteinExistence type="predicted"/>
<dbReference type="PANTHER" id="PTHR11743">
    <property type="entry name" value="VOLTAGE-DEPENDENT ANION-SELECTIVE CHANNEL"/>
    <property type="match status" value="1"/>
</dbReference>
<dbReference type="Gene3D" id="2.40.160.10">
    <property type="entry name" value="Porin"/>
    <property type="match status" value="1"/>
</dbReference>
<dbReference type="InterPro" id="IPR027246">
    <property type="entry name" value="Porin_Euk/Tom40"/>
</dbReference>
<comment type="caution">
    <text evidence="1">The sequence shown here is derived from an EMBL/GenBank/DDBJ whole genome shotgun (WGS) entry which is preliminary data.</text>
</comment>
<gene>
    <name evidence="1" type="ORF">SteCoe_1707</name>
</gene>
<organism evidence="1 2">
    <name type="scientific">Stentor coeruleus</name>
    <dbReference type="NCBI Taxonomy" id="5963"/>
    <lineage>
        <taxon>Eukaryota</taxon>
        <taxon>Sar</taxon>
        <taxon>Alveolata</taxon>
        <taxon>Ciliophora</taxon>
        <taxon>Postciliodesmatophora</taxon>
        <taxon>Heterotrichea</taxon>
        <taxon>Heterotrichida</taxon>
        <taxon>Stentoridae</taxon>
        <taxon>Stentor</taxon>
    </lineage>
</organism>
<dbReference type="InterPro" id="IPR023614">
    <property type="entry name" value="Porin_dom_sf"/>
</dbReference>
<name>A0A1R2D177_9CILI</name>
<dbReference type="GO" id="GO:0005741">
    <property type="term" value="C:mitochondrial outer membrane"/>
    <property type="evidence" value="ECO:0007669"/>
    <property type="project" value="InterPro"/>
</dbReference>
<accession>A0A1R2D177</accession>
<dbReference type="GO" id="GO:0008308">
    <property type="term" value="F:voltage-gated monoatomic anion channel activity"/>
    <property type="evidence" value="ECO:0007669"/>
    <property type="project" value="InterPro"/>
</dbReference>
<evidence type="ECO:0000313" key="2">
    <source>
        <dbReference type="Proteomes" id="UP000187209"/>
    </source>
</evidence>
<dbReference type="AlphaFoldDB" id="A0A1R2D177"/>
<dbReference type="EMBL" id="MPUH01000018">
    <property type="protein sequence ID" value="OMJ95009.1"/>
    <property type="molecule type" value="Genomic_DNA"/>
</dbReference>
<evidence type="ECO:0000313" key="1">
    <source>
        <dbReference type="EMBL" id="OMJ95009.1"/>
    </source>
</evidence>
<keyword evidence="2" id="KW-1185">Reference proteome</keyword>
<dbReference type="InterPro" id="IPR001925">
    <property type="entry name" value="Porin_Euk"/>
</dbReference>
<dbReference type="Pfam" id="PF01459">
    <property type="entry name" value="Porin_3"/>
    <property type="match status" value="1"/>
</dbReference>
<dbReference type="Proteomes" id="UP000187209">
    <property type="component" value="Unassembled WGS sequence"/>
</dbReference>
<dbReference type="PANTHER" id="PTHR11743:SF70">
    <property type="entry name" value="GH26960P-RELATED"/>
    <property type="match status" value="1"/>
</dbReference>
<dbReference type="OrthoDB" id="7827681at2759"/>